<dbReference type="AlphaFoldDB" id="A0A8K0KPC1"/>
<proteinExistence type="predicted"/>
<keyword evidence="2" id="KW-1185">Reference proteome</keyword>
<reference evidence="1" key="2">
    <citation type="submission" date="2017-10" db="EMBL/GenBank/DDBJ databases">
        <title>Ladona fulva Genome sequencing and assembly.</title>
        <authorList>
            <person name="Murali S."/>
            <person name="Richards S."/>
            <person name="Bandaranaike D."/>
            <person name="Bellair M."/>
            <person name="Blankenburg K."/>
            <person name="Chao H."/>
            <person name="Dinh H."/>
            <person name="Doddapaneni H."/>
            <person name="Dugan-Rocha S."/>
            <person name="Elkadiri S."/>
            <person name="Gnanaolivu R."/>
            <person name="Hernandez B."/>
            <person name="Skinner E."/>
            <person name="Javaid M."/>
            <person name="Lee S."/>
            <person name="Li M."/>
            <person name="Ming W."/>
            <person name="Munidasa M."/>
            <person name="Muniz J."/>
            <person name="Nguyen L."/>
            <person name="Hughes D."/>
            <person name="Osuji N."/>
            <person name="Pu L.-L."/>
            <person name="Puazo M."/>
            <person name="Qu C."/>
            <person name="Quiroz J."/>
            <person name="Raj R."/>
            <person name="Weissenberger G."/>
            <person name="Xin Y."/>
            <person name="Zou X."/>
            <person name="Han Y."/>
            <person name="Worley K."/>
            <person name="Muzny D."/>
            <person name="Gibbs R."/>
        </authorList>
    </citation>
    <scope>NUCLEOTIDE SEQUENCE</scope>
    <source>
        <strain evidence="1">Sampled in the wild</strain>
    </source>
</reference>
<evidence type="ECO:0000313" key="1">
    <source>
        <dbReference type="EMBL" id="KAG8238787.1"/>
    </source>
</evidence>
<name>A0A8K0KPC1_LADFU</name>
<gene>
    <name evidence="1" type="ORF">J437_LFUL018584</name>
</gene>
<dbReference type="Proteomes" id="UP000792457">
    <property type="component" value="Unassembled WGS sequence"/>
</dbReference>
<dbReference type="EMBL" id="KZ309436">
    <property type="protein sequence ID" value="KAG8238787.1"/>
    <property type="molecule type" value="Genomic_DNA"/>
</dbReference>
<organism evidence="1 2">
    <name type="scientific">Ladona fulva</name>
    <name type="common">Scarce chaser dragonfly</name>
    <name type="synonym">Libellula fulva</name>
    <dbReference type="NCBI Taxonomy" id="123851"/>
    <lineage>
        <taxon>Eukaryota</taxon>
        <taxon>Metazoa</taxon>
        <taxon>Ecdysozoa</taxon>
        <taxon>Arthropoda</taxon>
        <taxon>Hexapoda</taxon>
        <taxon>Insecta</taxon>
        <taxon>Pterygota</taxon>
        <taxon>Palaeoptera</taxon>
        <taxon>Odonata</taxon>
        <taxon>Epiprocta</taxon>
        <taxon>Anisoptera</taxon>
        <taxon>Libelluloidea</taxon>
        <taxon>Libellulidae</taxon>
        <taxon>Ladona</taxon>
    </lineage>
</organism>
<evidence type="ECO:0000313" key="2">
    <source>
        <dbReference type="Proteomes" id="UP000792457"/>
    </source>
</evidence>
<dbReference type="OrthoDB" id="6417614at2759"/>
<accession>A0A8K0KPC1</accession>
<comment type="caution">
    <text evidence="1">The sequence shown here is derived from an EMBL/GenBank/DDBJ whole genome shotgun (WGS) entry which is preliminary data.</text>
</comment>
<reference evidence="1" key="1">
    <citation type="submission" date="2013-04" db="EMBL/GenBank/DDBJ databases">
        <authorList>
            <person name="Qu J."/>
            <person name="Murali S.C."/>
            <person name="Bandaranaike D."/>
            <person name="Bellair M."/>
            <person name="Blankenburg K."/>
            <person name="Chao H."/>
            <person name="Dinh H."/>
            <person name="Doddapaneni H."/>
            <person name="Downs B."/>
            <person name="Dugan-Rocha S."/>
            <person name="Elkadiri S."/>
            <person name="Gnanaolivu R.D."/>
            <person name="Hernandez B."/>
            <person name="Javaid M."/>
            <person name="Jayaseelan J.C."/>
            <person name="Lee S."/>
            <person name="Li M."/>
            <person name="Ming W."/>
            <person name="Munidasa M."/>
            <person name="Muniz J."/>
            <person name="Nguyen L."/>
            <person name="Ongeri F."/>
            <person name="Osuji N."/>
            <person name="Pu L.-L."/>
            <person name="Puazo M."/>
            <person name="Qu C."/>
            <person name="Quiroz J."/>
            <person name="Raj R."/>
            <person name="Weissenberger G."/>
            <person name="Xin Y."/>
            <person name="Zou X."/>
            <person name="Han Y."/>
            <person name="Richards S."/>
            <person name="Worley K."/>
            <person name="Muzny D."/>
            <person name="Gibbs R."/>
        </authorList>
    </citation>
    <scope>NUCLEOTIDE SEQUENCE</scope>
    <source>
        <strain evidence="1">Sampled in the wild</strain>
    </source>
</reference>
<protein>
    <submittedName>
        <fullName evidence="1">Uncharacterized protein</fullName>
    </submittedName>
</protein>
<sequence>MSRAVKSCLGMLKALCKMNSEQRAAILKNCDKSLVQAICECILNVLKGNKQLKSCHKRRISRYKKILRKIIKRDGCWKKKRRIIVQKGSGFLPRCYGKISEQTRFAPHFTYRRGNEIYIAYLEHSRQ</sequence>